<dbReference type="EMBL" id="JAAALK010000286">
    <property type="protein sequence ID" value="KAG8061744.1"/>
    <property type="molecule type" value="Genomic_DNA"/>
</dbReference>
<sequence>MLPPATETGQQPPLSLTDSLTPGHRLSHPCSTPATISYPGPSRHHHPRSAAASPSPDSSPVSRSSNRCPTRPAHSVPPPMSPHPWPPLARTTLHPQLFFGMEICDAM</sequence>
<evidence type="ECO:0000313" key="2">
    <source>
        <dbReference type="EMBL" id="KAG8061744.1"/>
    </source>
</evidence>
<keyword evidence="3" id="KW-1185">Reference proteome</keyword>
<feature type="compositionally biased region" description="Polar residues" evidence="1">
    <location>
        <begin position="7"/>
        <end position="20"/>
    </location>
</feature>
<protein>
    <submittedName>
        <fullName evidence="2">Uncharacterized protein</fullName>
    </submittedName>
</protein>
<name>A0A8J5VX75_ZIZPA</name>
<feature type="compositionally biased region" description="Pro residues" evidence="1">
    <location>
        <begin position="75"/>
        <end position="87"/>
    </location>
</feature>
<dbReference type="Proteomes" id="UP000729402">
    <property type="component" value="Unassembled WGS sequence"/>
</dbReference>
<evidence type="ECO:0000256" key="1">
    <source>
        <dbReference type="SAM" id="MobiDB-lite"/>
    </source>
</evidence>
<feature type="compositionally biased region" description="Low complexity" evidence="1">
    <location>
        <begin position="49"/>
        <end position="65"/>
    </location>
</feature>
<dbReference type="AlphaFoldDB" id="A0A8J5VX75"/>
<feature type="region of interest" description="Disordered" evidence="1">
    <location>
        <begin position="1"/>
        <end position="90"/>
    </location>
</feature>
<reference evidence="2" key="2">
    <citation type="submission" date="2021-02" db="EMBL/GenBank/DDBJ databases">
        <authorList>
            <person name="Kimball J.A."/>
            <person name="Haas M.W."/>
            <person name="Macchietto M."/>
            <person name="Kono T."/>
            <person name="Duquette J."/>
            <person name="Shao M."/>
        </authorList>
    </citation>
    <scope>NUCLEOTIDE SEQUENCE</scope>
    <source>
        <tissue evidence="2">Fresh leaf tissue</tissue>
    </source>
</reference>
<gene>
    <name evidence="2" type="ORF">GUJ93_ZPchr0003g18374</name>
</gene>
<organism evidence="2 3">
    <name type="scientific">Zizania palustris</name>
    <name type="common">Northern wild rice</name>
    <dbReference type="NCBI Taxonomy" id="103762"/>
    <lineage>
        <taxon>Eukaryota</taxon>
        <taxon>Viridiplantae</taxon>
        <taxon>Streptophyta</taxon>
        <taxon>Embryophyta</taxon>
        <taxon>Tracheophyta</taxon>
        <taxon>Spermatophyta</taxon>
        <taxon>Magnoliopsida</taxon>
        <taxon>Liliopsida</taxon>
        <taxon>Poales</taxon>
        <taxon>Poaceae</taxon>
        <taxon>BOP clade</taxon>
        <taxon>Oryzoideae</taxon>
        <taxon>Oryzeae</taxon>
        <taxon>Zizaniinae</taxon>
        <taxon>Zizania</taxon>
    </lineage>
</organism>
<evidence type="ECO:0000313" key="3">
    <source>
        <dbReference type="Proteomes" id="UP000729402"/>
    </source>
</evidence>
<proteinExistence type="predicted"/>
<accession>A0A8J5VX75</accession>
<reference evidence="2" key="1">
    <citation type="journal article" date="2021" name="bioRxiv">
        <title>Whole Genome Assembly and Annotation of Northern Wild Rice, Zizania palustris L., Supports a Whole Genome Duplication in the Zizania Genus.</title>
        <authorList>
            <person name="Haas M."/>
            <person name="Kono T."/>
            <person name="Macchietto M."/>
            <person name="Millas R."/>
            <person name="McGilp L."/>
            <person name="Shao M."/>
            <person name="Duquette J."/>
            <person name="Hirsch C.N."/>
            <person name="Kimball J."/>
        </authorList>
    </citation>
    <scope>NUCLEOTIDE SEQUENCE</scope>
    <source>
        <tissue evidence="2">Fresh leaf tissue</tissue>
    </source>
</reference>
<comment type="caution">
    <text evidence="2">The sequence shown here is derived from an EMBL/GenBank/DDBJ whole genome shotgun (WGS) entry which is preliminary data.</text>
</comment>